<evidence type="ECO:0000259" key="6">
    <source>
        <dbReference type="PROSITE" id="PS52004"/>
    </source>
</evidence>
<evidence type="ECO:0000256" key="2">
    <source>
        <dbReference type="ARBA" id="ARBA00022553"/>
    </source>
</evidence>
<dbReference type="PROSITE" id="PS00012">
    <property type="entry name" value="PHOSPHOPANTETHEINE"/>
    <property type="match status" value="1"/>
</dbReference>
<feature type="region of interest" description="C-terminal hotdog fold" evidence="4">
    <location>
        <begin position="1009"/>
        <end position="1136"/>
    </location>
</feature>
<feature type="active site" description="Proton acceptor; for dehydratase activity" evidence="4">
    <location>
        <position position="917"/>
    </location>
</feature>
<dbReference type="SMART" id="SM00826">
    <property type="entry name" value="PKS_DH"/>
    <property type="match status" value="1"/>
</dbReference>
<evidence type="ECO:0000256" key="4">
    <source>
        <dbReference type="PROSITE-ProRule" id="PRU01363"/>
    </source>
</evidence>
<dbReference type="Pfam" id="PF00109">
    <property type="entry name" value="ketoacyl-synt"/>
    <property type="match status" value="1"/>
</dbReference>
<dbReference type="RefSeq" id="WP_348947450.1">
    <property type="nucleotide sequence ID" value="NZ_JBDZYD010000001.1"/>
</dbReference>
<evidence type="ECO:0000256" key="3">
    <source>
        <dbReference type="ARBA" id="ARBA00022679"/>
    </source>
</evidence>
<dbReference type="SUPFAM" id="SSF55048">
    <property type="entry name" value="Probable ACP-binding domain of malonyl-CoA ACP transacylase"/>
    <property type="match status" value="1"/>
</dbReference>
<dbReference type="SUPFAM" id="SSF52151">
    <property type="entry name" value="FabD/lysophospholipase-like"/>
    <property type="match status" value="1"/>
</dbReference>
<evidence type="ECO:0000256" key="1">
    <source>
        <dbReference type="ARBA" id="ARBA00022450"/>
    </source>
</evidence>
<protein>
    <submittedName>
        <fullName evidence="8">Acyltransferase domain-containing protein</fullName>
    </submittedName>
</protein>
<feature type="domain" description="Ketosynthase family 3 (KS3)" evidence="6">
    <location>
        <begin position="2"/>
        <end position="421"/>
    </location>
</feature>
<dbReference type="PANTHER" id="PTHR43775">
    <property type="entry name" value="FATTY ACID SYNTHASE"/>
    <property type="match status" value="1"/>
</dbReference>
<dbReference type="Pfam" id="PF00698">
    <property type="entry name" value="Acyl_transf_1"/>
    <property type="match status" value="1"/>
</dbReference>
<organism evidence="8 9">
    <name type="scientific">Amycolatopsis melonis</name>
    <dbReference type="NCBI Taxonomy" id="3156488"/>
    <lineage>
        <taxon>Bacteria</taxon>
        <taxon>Bacillati</taxon>
        <taxon>Actinomycetota</taxon>
        <taxon>Actinomycetes</taxon>
        <taxon>Pseudonocardiales</taxon>
        <taxon>Pseudonocardiaceae</taxon>
        <taxon>Amycolatopsis</taxon>
    </lineage>
</organism>
<keyword evidence="1" id="KW-0596">Phosphopantetheine</keyword>
<dbReference type="InterPro" id="IPR016039">
    <property type="entry name" value="Thiolase-like"/>
</dbReference>
<dbReference type="EMBL" id="JBDZYD010000001">
    <property type="protein sequence ID" value="MEQ0558124.1"/>
    <property type="molecule type" value="Genomic_DNA"/>
</dbReference>
<evidence type="ECO:0000313" key="8">
    <source>
        <dbReference type="EMBL" id="MEQ0558124.1"/>
    </source>
</evidence>
<dbReference type="InterPro" id="IPR020807">
    <property type="entry name" value="PKS_DH"/>
</dbReference>
<feature type="domain" description="PKS/mFAS DH" evidence="7">
    <location>
        <begin position="884"/>
        <end position="1136"/>
    </location>
</feature>
<dbReference type="PROSITE" id="PS52004">
    <property type="entry name" value="KS3_2"/>
    <property type="match status" value="1"/>
</dbReference>
<keyword evidence="9" id="KW-1185">Reference proteome</keyword>
<dbReference type="SMART" id="SM00827">
    <property type="entry name" value="PKS_AT"/>
    <property type="match status" value="1"/>
</dbReference>
<dbReference type="InterPro" id="IPR014030">
    <property type="entry name" value="Ketoacyl_synth_N"/>
</dbReference>
<dbReference type="PROSITE" id="PS52019">
    <property type="entry name" value="PKS_MFAS_DH"/>
    <property type="match status" value="1"/>
</dbReference>
<feature type="domain" description="Carrier" evidence="5">
    <location>
        <begin position="1157"/>
        <end position="1234"/>
    </location>
</feature>
<dbReference type="InterPro" id="IPR016036">
    <property type="entry name" value="Malonyl_transacylase_ACP-bd"/>
</dbReference>
<dbReference type="CDD" id="cd00833">
    <property type="entry name" value="PKS"/>
    <property type="match status" value="1"/>
</dbReference>
<keyword evidence="3" id="KW-0808">Transferase</keyword>
<dbReference type="PROSITE" id="PS50075">
    <property type="entry name" value="CARRIER"/>
    <property type="match status" value="1"/>
</dbReference>
<dbReference type="InterPro" id="IPR036736">
    <property type="entry name" value="ACP-like_sf"/>
</dbReference>
<feature type="active site" description="Proton donor; for dehydratase activity" evidence="4">
    <location>
        <position position="1060"/>
    </location>
</feature>
<dbReference type="Gene3D" id="3.40.366.10">
    <property type="entry name" value="Malonyl-Coenzyme A Acyl Carrier Protein, domain 2"/>
    <property type="match status" value="1"/>
</dbReference>
<dbReference type="InterPro" id="IPR014031">
    <property type="entry name" value="Ketoacyl_synth_C"/>
</dbReference>
<evidence type="ECO:0000313" key="9">
    <source>
        <dbReference type="Proteomes" id="UP001440984"/>
    </source>
</evidence>
<dbReference type="InterPro" id="IPR042104">
    <property type="entry name" value="PKS_dehydratase_sf"/>
</dbReference>
<dbReference type="InterPro" id="IPR016035">
    <property type="entry name" value="Acyl_Trfase/lysoPLipase"/>
</dbReference>
<dbReference type="PANTHER" id="PTHR43775:SF37">
    <property type="entry name" value="SI:DKEY-61P9.11"/>
    <property type="match status" value="1"/>
</dbReference>
<dbReference type="Gene3D" id="3.40.47.10">
    <property type="match status" value="1"/>
</dbReference>
<dbReference type="Gene3D" id="1.10.1200.10">
    <property type="entry name" value="ACP-like"/>
    <property type="match status" value="1"/>
</dbReference>
<evidence type="ECO:0000259" key="5">
    <source>
        <dbReference type="PROSITE" id="PS50075"/>
    </source>
</evidence>
<proteinExistence type="predicted"/>
<dbReference type="InterPro" id="IPR020841">
    <property type="entry name" value="PKS_Beta-ketoAc_synthase_dom"/>
</dbReference>
<dbReference type="InterPro" id="IPR032821">
    <property type="entry name" value="PKS_assoc"/>
</dbReference>
<dbReference type="Pfam" id="PF00550">
    <property type="entry name" value="PP-binding"/>
    <property type="match status" value="1"/>
</dbReference>
<accession>A0ABV0L736</accession>
<evidence type="ECO:0000259" key="7">
    <source>
        <dbReference type="PROSITE" id="PS52019"/>
    </source>
</evidence>
<dbReference type="Proteomes" id="UP001440984">
    <property type="component" value="Unassembled WGS sequence"/>
</dbReference>
<dbReference type="SMART" id="SM00823">
    <property type="entry name" value="PKS_PP"/>
    <property type="match status" value="1"/>
</dbReference>
<dbReference type="InterPro" id="IPR049900">
    <property type="entry name" value="PKS_mFAS_DH"/>
</dbReference>
<dbReference type="InterPro" id="IPR050091">
    <property type="entry name" value="PKS_NRPS_Biosynth_Enz"/>
</dbReference>
<keyword evidence="2" id="KW-0597">Phosphoprotein</keyword>
<dbReference type="Pfam" id="PF16197">
    <property type="entry name" value="KAsynt_C_assoc"/>
    <property type="match status" value="1"/>
</dbReference>
<dbReference type="SUPFAM" id="SSF47336">
    <property type="entry name" value="ACP-like"/>
    <property type="match status" value="1"/>
</dbReference>
<feature type="region of interest" description="N-terminal hotdog fold" evidence="4">
    <location>
        <begin position="884"/>
        <end position="997"/>
    </location>
</feature>
<comment type="caution">
    <text evidence="8">The sequence shown here is derived from an EMBL/GenBank/DDBJ whole genome shotgun (WGS) entry which is preliminary data.</text>
</comment>
<dbReference type="SMART" id="SM00825">
    <property type="entry name" value="PKS_KS"/>
    <property type="match status" value="1"/>
</dbReference>
<name>A0ABV0L736_9PSEU</name>
<dbReference type="SMART" id="SM01294">
    <property type="entry name" value="PKS_PP_betabranch"/>
    <property type="match status" value="1"/>
</dbReference>
<dbReference type="GO" id="GO:0016746">
    <property type="term" value="F:acyltransferase activity"/>
    <property type="evidence" value="ECO:0007669"/>
    <property type="project" value="UniProtKB-KW"/>
</dbReference>
<dbReference type="InterPro" id="IPR020806">
    <property type="entry name" value="PKS_PP-bd"/>
</dbReference>
<dbReference type="InterPro" id="IPR006162">
    <property type="entry name" value="Ppantetheine_attach_site"/>
</dbReference>
<dbReference type="Gene3D" id="3.10.129.110">
    <property type="entry name" value="Polyketide synthase dehydratase"/>
    <property type="match status" value="1"/>
</dbReference>
<dbReference type="Pfam" id="PF02801">
    <property type="entry name" value="Ketoacyl-synt_C"/>
    <property type="match status" value="1"/>
</dbReference>
<dbReference type="SUPFAM" id="SSF53901">
    <property type="entry name" value="Thiolase-like"/>
    <property type="match status" value="1"/>
</dbReference>
<gene>
    <name evidence="8" type="ORF">ABJI51_03490</name>
</gene>
<dbReference type="Gene3D" id="3.30.70.3290">
    <property type="match status" value="1"/>
</dbReference>
<dbReference type="InterPro" id="IPR014043">
    <property type="entry name" value="Acyl_transferase_dom"/>
</dbReference>
<reference evidence="8 9" key="1">
    <citation type="submission" date="2024-05" db="EMBL/GenBank/DDBJ databases">
        <authorList>
            <person name="Zhao H."/>
            <person name="Xu Y."/>
            <person name="Lin S."/>
            <person name="Spain J.C."/>
            <person name="Zhou N.-Y."/>
        </authorList>
    </citation>
    <scope>NUCLEOTIDE SEQUENCE [LARGE SCALE GENOMIC DNA]</scope>
    <source>
        <strain evidence="8 9">NEAU-NG30</strain>
    </source>
</reference>
<dbReference type="InterPro" id="IPR001227">
    <property type="entry name" value="Ac_transferase_dom_sf"/>
</dbReference>
<keyword evidence="8" id="KW-0012">Acyltransferase</keyword>
<dbReference type="InterPro" id="IPR009081">
    <property type="entry name" value="PP-bd_ACP"/>
</dbReference>
<sequence length="1235" mass="129409">MKTDIAVVGMAARLAGGIGSLPQFWQLLAEGGELVSPLPEDRWAEYTGIPGNEAVLRGTVRHGSFMDSITGFDAGFFGISPREAEHMDPQQRILLEVTWEALEHAGIPPSSLAGTDTGVYIGAVSNDYERRSLEDLPGIEAWSGIGTQMCGQANRISHVLDLRGPSLALDTACSASLVATHLAVRALAQGEVPVAIVGGVNVVAGPGLTVMLDAAGALAPDGRCKSFDAAADGYGRGEGCGVIVLKRLSDAQRDGDRVLAVIAGTAVHQDGRTNGIMAPSTAAQAHLLRTAYGAAGIDPSTVDYVEAHGTGTPAGDPVEVAALAEVLGGRRPLLVGSVKPNIGHLEAGAGVVSLIKTVLAMRHGTIPATVLCTGPSPDIPWGDRVRLVTEPTPWPSTGRPRRAGVSSYGYGGTLAHVILEQAPEVRCTGSERIPRVEADPASHLPVPRVFPLSGATEPALRANAARLADAIATDPLSLPDLAHTLTTRRTQLPVRAAVVARDRDHLLRCLREIADGTGQPVTARPDAAAPVWVFSGHGAQWAGMGRDLLDAEPVFAAALDAIAPVFRAELGFTPREALQSDPMTAVDVVQPMIFAVQLGLAAVWRRYGVEPAAVIGHSVGEIAAAVVTGALTPAEGARLICRRSRLLRRVAGQGAMAMVNLSFADAERLLADTPDLTAAISAAPGWTVVAGPAAAVQWWQPEGVVVRRVASDVAFHSPAMDPLLAELAAVELAPVPPAIPLYTTALTDPRSAPVLDGAYWAANLRNPVRFAEAVEAAAQDGHRVFVEVSAHPVVAHSVADTLAAAGITDTCVTGTLRRGTPDHEQFLTALATLHCHGVPVDLAAANPGGEQADLPHYAWQHRDYWRASSVTAGIAARTHDVSGHTLLGELTTVAGDVPIRLWQTRLDYDSRPYPGTHPVFGVEIVPAAVLLTTFLDAAGTAVADVVLRSPISLAARREVQVSERTGELRLASRPVGSAHDEWQTHTTARTAAPEAPEALDISALRAECAEPLPAGFVHDLLAVLDVPAMGFPWRVGELHRRAGVALLAIVDTGSWGSALDAALSLPTAVFPGDPALRMPAAIGSVRLFAETPGRVLIAVRLTGPETVDVTVADLDGRVLATLSAARFARPDGGRPAADRTAEPSSVSPVWTELDPRQLREYLVGEVRAQVAAEIRLPADELNVRRPLAELGVDSVMTLAVRTRLEKIFGIALPATLLWNHPTVAAVADYLAGELA</sequence>